<sequence length="245" mass="28939">MNKIKNDRFINRVKIYKHNTILMKPLFLVFFLLSSFFSVAQHHHTDKPSTHGMLLFGEKEIFVSHLPMFHSPHDYQVIATIQLPSDVLETYLNAKKNDQSETVYTLVPEIFVLPEMMEKPRSFKAVLYKGHFERGGKAITEEFDVNFIKTIHFRKFEKNGTKDEYPSYIFFGNDKEQFAAHFISAKPDFDHIIELRSPVYSSLNFEWSDSIFRIHFEDLENSPLEEKKSSFDFKTLYLEFSDLEN</sequence>
<keyword evidence="3" id="KW-1185">Reference proteome</keyword>
<dbReference type="EMBL" id="QGDO01000001">
    <property type="protein sequence ID" value="PWJ44165.1"/>
    <property type="molecule type" value="Genomic_DNA"/>
</dbReference>
<organism evidence="2 3">
    <name type="scientific">Sediminitomix flava</name>
    <dbReference type="NCBI Taxonomy" id="379075"/>
    <lineage>
        <taxon>Bacteria</taxon>
        <taxon>Pseudomonadati</taxon>
        <taxon>Bacteroidota</taxon>
        <taxon>Cytophagia</taxon>
        <taxon>Cytophagales</taxon>
        <taxon>Flammeovirgaceae</taxon>
        <taxon>Sediminitomix</taxon>
    </lineage>
</organism>
<comment type="caution">
    <text evidence="2">The sequence shown here is derived from an EMBL/GenBank/DDBJ whole genome shotgun (WGS) entry which is preliminary data.</text>
</comment>
<proteinExistence type="predicted"/>
<dbReference type="Proteomes" id="UP000245535">
    <property type="component" value="Unassembled WGS sequence"/>
</dbReference>
<gene>
    <name evidence="2" type="ORF">BC781_101515</name>
</gene>
<accession>A0A315ZF38</accession>
<feature type="transmembrane region" description="Helical" evidence="1">
    <location>
        <begin position="21"/>
        <end position="40"/>
    </location>
</feature>
<evidence type="ECO:0000313" key="3">
    <source>
        <dbReference type="Proteomes" id="UP000245535"/>
    </source>
</evidence>
<dbReference type="AlphaFoldDB" id="A0A315ZF38"/>
<keyword evidence="1" id="KW-0472">Membrane</keyword>
<protein>
    <submittedName>
        <fullName evidence="2">Uncharacterized protein</fullName>
    </submittedName>
</protein>
<keyword evidence="1" id="KW-1133">Transmembrane helix</keyword>
<reference evidence="2 3" key="1">
    <citation type="submission" date="2018-03" db="EMBL/GenBank/DDBJ databases">
        <title>Genomic Encyclopedia of Archaeal and Bacterial Type Strains, Phase II (KMG-II): from individual species to whole genera.</title>
        <authorList>
            <person name="Goeker M."/>
        </authorList>
    </citation>
    <scope>NUCLEOTIDE SEQUENCE [LARGE SCALE GENOMIC DNA]</scope>
    <source>
        <strain evidence="2 3">DSM 28229</strain>
    </source>
</reference>
<evidence type="ECO:0000313" key="2">
    <source>
        <dbReference type="EMBL" id="PWJ44165.1"/>
    </source>
</evidence>
<evidence type="ECO:0000256" key="1">
    <source>
        <dbReference type="SAM" id="Phobius"/>
    </source>
</evidence>
<keyword evidence="1" id="KW-0812">Transmembrane</keyword>
<name>A0A315ZF38_SEDFL</name>